<reference evidence="3" key="1">
    <citation type="submission" date="2008-03" db="EMBL/GenBank/DDBJ databases">
        <title>Complete sequence of chromosome of Beijerinckia indica subsp. indica ATCC 9039.</title>
        <authorList>
            <consortium name="US DOE Joint Genome Institute"/>
            <person name="Copeland A."/>
            <person name="Lucas S."/>
            <person name="Lapidus A."/>
            <person name="Glavina del Rio T."/>
            <person name="Dalin E."/>
            <person name="Tice H."/>
            <person name="Bruce D."/>
            <person name="Goodwin L."/>
            <person name="Pitluck S."/>
            <person name="LaButti K."/>
            <person name="Schmutz J."/>
            <person name="Larimer F."/>
            <person name="Land M."/>
            <person name="Hauser L."/>
            <person name="Kyrpides N."/>
            <person name="Mikhailova N."/>
            <person name="Dunfield P.F."/>
            <person name="Dedysh S.N."/>
            <person name="Liesack W."/>
            <person name="Saw J.H."/>
            <person name="Alam M."/>
            <person name="Chen Y."/>
            <person name="Murrell J.C."/>
            <person name="Richardson P."/>
        </authorList>
    </citation>
    <scope>NUCLEOTIDE SEQUENCE [LARGE SCALE GENOMIC DNA]</scope>
    <source>
        <strain evidence="3">ATCC 9039 / DSM 1715 / NCIMB 8712</strain>
    </source>
</reference>
<dbReference type="STRING" id="395963.Bind_0610"/>
<dbReference type="OrthoDB" id="8449234at2"/>
<feature type="chain" id="PRO_5002776674" description="Lipoprotein" evidence="1">
    <location>
        <begin position="20"/>
        <end position="119"/>
    </location>
</feature>
<keyword evidence="3" id="KW-1185">Reference proteome</keyword>
<dbReference type="PROSITE" id="PS51257">
    <property type="entry name" value="PROKAR_LIPOPROTEIN"/>
    <property type="match status" value="1"/>
</dbReference>
<evidence type="ECO:0008006" key="4">
    <source>
        <dbReference type="Google" id="ProtNLM"/>
    </source>
</evidence>
<dbReference type="EMBL" id="CP001016">
    <property type="protein sequence ID" value="ACB94260.1"/>
    <property type="molecule type" value="Genomic_DNA"/>
</dbReference>
<evidence type="ECO:0000313" key="2">
    <source>
        <dbReference type="EMBL" id="ACB94260.1"/>
    </source>
</evidence>
<accession>B2IFP9</accession>
<keyword evidence="1" id="KW-0732">Signal</keyword>
<feature type="signal peptide" evidence="1">
    <location>
        <begin position="1"/>
        <end position="19"/>
    </location>
</feature>
<sequence length="119" mass="13192">MRMRTLLIGFGIISLAACATVRQSDVDAWAGQPVDVLDRHPLFLTMKLEKSYAEDGTEIRNYVNSRVNTSCVGLAFCTSQQMACNNIFYIKDGHVIRYAPTPSGGARCFTDDQVLPRNS</sequence>
<evidence type="ECO:0000256" key="1">
    <source>
        <dbReference type="SAM" id="SignalP"/>
    </source>
</evidence>
<protein>
    <recommendedName>
        <fullName evidence="4">Lipoprotein</fullName>
    </recommendedName>
</protein>
<evidence type="ECO:0000313" key="3">
    <source>
        <dbReference type="Proteomes" id="UP000001695"/>
    </source>
</evidence>
<dbReference type="KEGG" id="bid:Bind_0610"/>
<gene>
    <name evidence="2" type="ordered locus">Bind_0610</name>
</gene>
<dbReference type="eggNOG" id="ENOG5033MER">
    <property type="taxonomic scope" value="Bacteria"/>
</dbReference>
<dbReference type="RefSeq" id="WP_012383618.1">
    <property type="nucleotide sequence ID" value="NC_010581.1"/>
</dbReference>
<dbReference type="HOGENOM" id="CLU_2056767_0_0_5"/>
<organism evidence="2 3">
    <name type="scientific">Beijerinckia indica subsp. indica (strain ATCC 9039 / DSM 1715 / NCIMB 8712)</name>
    <dbReference type="NCBI Taxonomy" id="395963"/>
    <lineage>
        <taxon>Bacteria</taxon>
        <taxon>Pseudomonadati</taxon>
        <taxon>Pseudomonadota</taxon>
        <taxon>Alphaproteobacteria</taxon>
        <taxon>Hyphomicrobiales</taxon>
        <taxon>Beijerinckiaceae</taxon>
        <taxon>Beijerinckia</taxon>
    </lineage>
</organism>
<reference evidence="2 3" key="2">
    <citation type="journal article" date="2010" name="J. Bacteriol.">
        <title>Complete genome sequence of Beijerinckia indica subsp. indica.</title>
        <authorList>
            <person name="Tamas I."/>
            <person name="Dedysh S.N."/>
            <person name="Liesack W."/>
            <person name="Stott M.B."/>
            <person name="Alam M."/>
            <person name="Murrell J.C."/>
            <person name="Dunfield P.F."/>
        </authorList>
    </citation>
    <scope>NUCLEOTIDE SEQUENCE [LARGE SCALE GENOMIC DNA]</scope>
    <source>
        <strain evidence="3">ATCC 9039 / DSM 1715 / NCIMB 8712</strain>
    </source>
</reference>
<dbReference type="Proteomes" id="UP000001695">
    <property type="component" value="Chromosome"/>
</dbReference>
<proteinExistence type="predicted"/>
<dbReference type="AlphaFoldDB" id="B2IFP9"/>
<name>B2IFP9_BEII9</name>